<evidence type="ECO:0000256" key="5">
    <source>
        <dbReference type="ARBA" id="ARBA00022833"/>
    </source>
</evidence>
<gene>
    <name evidence="8" type="ORF">IM676_05170</name>
</gene>
<dbReference type="GO" id="GO:0046872">
    <property type="term" value="F:metal ion binding"/>
    <property type="evidence" value="ECO:0007669"/>
    <property type="project" value="UniProtKB-KW"/>
</dbReference>
<organism evidence="8 9">
    <name type="scientific">Anabaenopsis elenkinii CCIBt3563</name>
    <dbReference type="NCBI Taxonomy" id="2779889"/>
    <lineage>
        <taxon>Bacteria</taxon>
        <taxon>Bacillati</taxon>
        <taxon>Cyanobacteriota</taxon>
        <taxon>Cyanophyceae</taxon>
        <taxon>Nostocales</taxon>
        <taxon>Nodulariaceae</taxon>
        <taxon>Anabaenopsis</taxon>
    </lineage>
</organism>
<feature type="domain" description="Peptidase M48" evidence="7">
    <location>
        <begin position="274"/>
        <end position="438"/>
    </location>
</feature>
<dbReference type="PANTHER" id="PTHR22726">
    <property type="entry name" value="METALLOENDOPEPTIDASE OMA1"/>
    <property type="match status" value="1"/>
</dbReference>
<keyword evidence="2 8" id="KW-0645">Protease</keyword>
<sequence>MKKMRLLWVACGIVLFFCLHLAIPIISSAQTPNVAKRFQTLVKADQLYLAGDTAAAEKLYRQVKPPFAQEASRSTLPQPITDPEQLSGAGRVYWRNATEGMQQGLTSKIFVPLKMLLERHPEFTPAYTLYAEATKKYGNEKDILPVLERAVSIFPQSTELNQALIKAQQEAEQWLEASITARQFAMIYPQHPQAEEFTNIAESNFKRFRSQLNQQVVLQGIVGATIGILSGNANLQAVKLAPLLLQGESAMGAQVAAVYKQQLTLIEDPTIVEYVSRIGNNIANLMGRNDFDYEFNVILDDSLNAFALPGGKVFVNTGAIMALNSEAELAGLLGHEVGHAVLSHGFQRITNANLLANVGQIIPFGNLISNLAILDYSRQQETQADVVGTRVLAAAGYAADGLRNFFVTTKQQEKGRTIPAYLSTHPASEDRMRYLEQIIQRNGYNRYAFEGVQRHRQIQARLEQILEDS</sequence>
<keyword evidence="5" id="KW-0862">Zinc</keyword>
<dbReference type="RefSeq" id="WP_200989231.1">
    <property type="nucleotide sequence ID" value="NZ_CP063311.1"/>
</dbReference>
<accession>A0A7S6TZY0</accession>
<evidence type="ECO:0000313" key="9">
    <source>
        <dbReference type="Proteomes" id="UP000593846"/>
    </source>
</evidence>
<dbReference type="PANTHER" id="PTHR22726:SF1">
    <property type="entry name" value="METALLOENDOPEPTIDASE OMA1, MITOCHONDRIAL"/>
    <property type="match status" value="1"/>
</dbReference>
<dbReference type="KEGG" id="aee:IM676_05170"/>
<dbReference type="SUPFAM" id="SSF48452">
    <property type="entry name" value="TPR-like"/>
    <property type="match status" value="1"/>
</dbReference>
<keyword evidence="9" id="KW-1185">Reference proteome</keyword>
<evidence type="ECO:0000259" key="7">
    <source>
        <dbReference type="Pfam" id="PF01435"/>
    </source>
</evidence>
<dbReference type="Gene3D" id="1.25.40.10">
    <property type="entry name" value="Tetratricopeptide repeat domain"/>
    <property type="match status" value="1"/>
</dbReference>
<evidence type="ECO:0000256" key="3">
    <source>
        <dbReference type="ARBA" id="ARBA00022723"/>
    </source>
</evidence>
<evidence type="ECO:0000256" key="1">
    <source>
        <dbReference type="ARBA" id="ARBA00001947"/>
    </source>
</evidence>
<evidence type="ECO:0000313" key="8">
    <source>
        <dbReference type="EMBL" id="QOV23685.1"/>
    </source>
</evidence>
<dbReference type="Pfam" id="PF01435">
    <property type="entry name" value="Peptidase_M48"/>
    <property type="match status" value="1"/>
</dbReference>
<dbReference type="EMBL" id="CP063311">
    <property type="protein sequence ID" value="QOV23685.1"/>
    <property type="molecule type" value="Genomic_DNA"/>
</dbReference>
<dbReference type="InterPro" id="IPR001915">
    <property type="entry name" value="Peptidase_M48"/>
</dbReference>
<comment type="cofactor">
    <cofactor evidence="1">
        <name>Zn(2+)</name>
        <dbReference type="ChEBI" id="CHEBI:29105"/>
    </cofactor>
</comment>
<protein>
    <submittedName>
        <fullName evidence="8">M48 family metalloprotease</fullName>
    </submittedName>
</protein>
<dbReference type="GO" id="GO:0016020">
    <property type="term" value="C:membrane"/>
    <property type="evidence" value="ECO:0007669"/>
    <property type="project" value="TreeGrafter"/>
</dbReference>
<evidence type="ECO:0000256" key="4">
    <source>
        <dbReference type="ARBA" id="ARBA00022801"/>
    </source>
</evidence>
<dbReference type="GO" id="GO:0051603">
    <property type="term" value="P:proteolysis involved in protein catabolic process"/>
    <property type="evidence" value="ECO:0007669"/>
    <property type="project" value="TreeGrafter"/>
</dbReference>
<dbReference type="InterPro" id="IPR011990">
    <property type="entry name" value="TPR-like_helical_dom_sf"/>
</dbReference>
<keyword evidence="3" id="KW-0479">Metal-binding</keyword>
<dbReference type="GO" id="GO:0004222">
    <property type="term" value="F:metalloendopeptidase activity"/>
    <property type="evidence" value="ECO:0007669"/>
    <property type="project" value="InterPro"/>
</dbReference>
<dbReference type="Gene3D" id="3.30.2010.10">
    <property type="entry name" value="Metalloproteases ('zincins'), catalytic domain"/>
    <property type="match status" value="1"/>
</dbReference>
<keyword evidence="4" id="KW-0378">Hydrolase</keyword>
<dbReference type="Proteomes" id="UP000593846">
    <property type="component" value="Chromosome"/>
</dbReference>
<reference evidence="9" key="1">
    <citation type="submission" date="2020-10" db="EMBL/GenBank/DDBJ databases">
        <title>Genome-based taxonomic classification of the species Anabaenopsis elenkinii.</title>
        <authorList>
            <person name="Delbaje E."/>
            <person name="Andreote A.P.D."/>
            <person name="Pellegrinetti T.A."/>
            <person name="Cruz R.B."/>
            <person name="Branco L.H.Z."/>
            <person name="Fiore M.F."/>
        </authorList>
    </citation>
    <scope>NUCLEOTIDE SEQUENCE [LARGE SCALE GENOMIC DNA]</scope>
    <source>
        <strain evidence="9">CCIBt3563</strain>
    </source>
</reference>
<proteinExistence type="predicted"/>
<evidence type="ECO:0000256" key="2">
    <source>
        <dbReference type="ARBA" id="ARBA00022670"/>
    </source>
</evidence>
<evidence type="ECO:0000256" key="6">
    <source>
        <dbReference type="ARBA" id="ARBA00023049"/>
    </source>
</evidence>
<dbReference type="AlphaFoldDB" id="A0A7S6TZY0"/>
<keyword evidence="6 8" id="KW-0482">Metalloprotease</keyword>
<dbReference type="CDD" id="cd07333">
    <property type="entry name" value="M48C_bepA_like"/>
    <property type="match status" value="1"/>
</dbReference>
<name>A0A7S6TZY0_9CYAN</name>
<dbReference type="InterPro" id="IPR051156">
    <property type="entry name" value="Mito/Outer_Membr_Metalloprot"/>
</dbReference>